<sequence>MKAILRWALAGMMTGAALTSPASAQFGQQAPWTPEHARFVRLASGVPGVLFEPAEKGPKSSIAFFVMHASGDYTNFSACTELSKRGYLVLCANNSTSKSGIFDDGALDKVLLEAKAGVGYLRGLAGVKTVLLFGHSGGNTVMTAYQMVAEGGVAACQGAEKIHRCPDNLQGLPKADGIVMADSNWGQSTMSLLSIDPAVHGVAKGTLLDPALDMFNPKNGFKVTGSTYSAGFTKSFLAAESRRNMAILAAAQARAAAIRAGKGDFTDDEPFTVAGASFIGFNNKLYSQDTRLLSRSKQAHILLHADGSTTVEVIRSLRPAMTKENLSPSFMRGALRTTVDNYLSSYATRTTPEFSYGETSEIKGVVWQSNYANPVGNVEKISVPVLALGMTGGWEGLAAETIWEHAASKDKSVAFIEGATHVYTPCKPCEKTPGQFGDTIKTTYDYIDGWVSKAGRFLP</sequence>
<dbReference type="SUPFAM" id="SSF53474">
    <property type="entry name" value="alpha/beta-Hydrolases"/>
    <property type="match status" value="1"/>
</dbReference>
<dbReference type="OrthoDB" id="2062670at2"/>
<keyword evidence="3" id="KW-1185">Reference proteome</keyword>
<dbReference type="InterPro" id="IPR029058">
    <property type="entry name" value="AB_hydrolase_fold"/>
</dbReference>
<name>A0A437N7K1_9SPHN</name>
<feature type="chain" id="PRO_5019060877" evidence="1">
    <location>
        <begin position="25"/>
        <end position="459"/>
    </location>
</feature>
<reference evidence="2 3" key="1">
    <citation type="submission" date="2019-01" db="EMBL/GenBank/DDBJ databases">
        <authorList>
            <person name="Chen W.-M."/>
        </authorList>
    </citation>
    <scope>NUCLEOTIDE SEQUENCE [LARGE SCALE GENOMIC DNA]</scope>
    <source>
        <strain evidence="2 3">FSY-9</strain>
    </source>
</reference>
<dbReference type="Gene3D" id="3.40.50.1820">
    <property type="entry name" value="alpha/beta hydrolase"/>
    <property type="match status" value="1"/>
</dbReference>
<organism evidence="2 3">
    <name type="scientific">Novosphingobium umbonatum</name>
    <dbReference type="NCBI Taxonomy" id="1908524"/>
    <lineage>
        <taxon>Bacteria</taxon>
        <taxon>Pseudomonadati</taxon>
        <taxon>Pseudomonadota</taxon>
        <taxon>Alphaproteobacteria</taxon>
        <taxon>Sphingomonadales</taxon>
        <taxon>Sphingomonadaceae</taxon>
        <taxon>Novosphingobium</taxon>
    </lineage>
</organism>
<keyword evidence="2" id="KW-0378">Hydrolase</keyword>
<dbReference type="Proteomes" id="UP000282837">
    <property type="component" value="Unassembled WGS sequence"/>
</dbReference>
<comment type="caution">
    <text evidence="2">The sequence shown here is derived from an EMBL/GenBank/DDBJ whole genome shotgun (WGS) entry which is preliminary data.</text>
</comment>
<proteinExistence type="predicted"/>
<dbReference type="GO" id="GO:0016787">
    <property type="term" value="F:hydrolase activity"/>
    <property type="evidence" value="ECO:0007669"/>
    <property type="project" value="UniProtKB-KW"/>
</dbReference>
<evidence type="ECO:0000313" key="2">
    <source>
        <dbReference type="EMBL" id="RVU05906.1"/>
    </source>
</evidence>
<protein>
    <submittedName>
        <fullName evidence="2">Alpha/beta hydrolase</fullName>
    </submittedName>
</protein>
<feature type="signal peptide" evidence="1">
    <location>
        <begin position="1"/>
        <end position="24"/>
    </location>
</feature>
<dbReference type="RefSeq" id="WP_127708006.1">
    <property type="nucleotide sequence ID" value="NZ_SACO01000004.1"/>
</dbReference>
<dbReference type="EMBL" id="SACO01000004">
    <property type="protein sequence ID" value="RVU05906.1"/>
    <property type="molecule type" value="Genomic_DNA"/>
</dbReference>
<keyword evidence="1" id="KW-0732">Signal</keyword>
<evidence type="ECO:0000313" key="3">
    <source>
        <dbReference type="Proteomes" id="UP000282837"/>
    </source>
</evidence>
<accession>A0A437N7K1</accession>
<evidence type="ECO:0000256" key="1">
    <source>
        <dbReference type="SAM" id="SignalP"/>
    </source>
</evidence>
<dbReference type="AlphaFoldDB" id="A0A437N7K1"/>
<gene>
    <name evidence="2" type="ORF">EOE18_08055</name>
</gene>